<gene>
    <name evidence="1" type="ORF">Amon02_000702400</name>
</gene>
<accession>A0ACB5TAG7</accession>
<proteinExistence type="predicted"/>
<sequence length="352" mass="39770">MLKVLKRCYSTATSLSRAGATTTTKRTASKLIKTKPLINGTEIMSDDAESMFKLCGMHETVARLKLEPKEFNDILKNASSELSKFKYEEQFHNSENYKSSLEKPATKSKIMSNSSSSEADVLEIIRSLPFEVRCLVLKHAILKRIRWLCGSLWWTEDQLYPYEIVNLIGYNSILDDIMVLVLQELSFDSTIFNHVCFNDIAEFIISRSISMKHLTIVGGINIKHTPNMSAFIQRFQEVTLWDLKEELPMSLFKGVTSLEISGHPSLPVLQAVCGGLKNFPRLVYLNVSNIGGSLEKDTKNCLMLNSKLPLNLTFSSGMDLEHINLLKKLVEKWRASTSGVPNARQKQKSLKI</sequence>
<evidence type="ECO:0000313" key="1">
    <source>
        <dbReference type="EMBL" id="GME84693.1"/>
    </source>
</evidence>
<keyword evidence="2" id="KW-1185">Reference proteome</keyword>
<dbReference type="EMBL" id="BSXS01005688">
    <property type="protein sequence ID" value="GME84693.1"/>
    <property type="molecule type" value="Genomic_DNA"/>
</dbReference>
<organism evidence="1 2">
    <name type="scientific">Ambrosiozyma monospora</name>
    <name type="common">Yeast</name>
    <name type="synonym">Endomycopsis monosporus</name>
    <dbReference type="NCBI Taxonomy" id="43982"/>
    <lineage>
        <taxon>Eukaryota</taxon>
        <taxon>Fungi</taxon>
        <taxon>Dikarya</taxon>
        <taxon>Ascomycota</taxon>
        <taxon>Saccharomycotina</taxon>
        <taxon>Pichiomycetes</taxon>
        <taxon>Pichiales</taxon>
        <taxon>Pichiaceae</taxon>
        <taxon>Ambrosiozyma</taxon>
    </lineage>
</organism>
<dbReference type="Proteomes" id="UP001165064">
    <property type="component" value="Unassembled WGS sequence"/>
</dbReference>
<name>A0ACB5TAG7_AMBMO</name>
<protein>
    <submittedName>
        <fullName evidence="1">Unnamed protein product</fullName>
    </submittedName>
</protein>
<evidence type="ECO:0000313" key="2">
    <source>
        <dbReference type="Proteomes" id="UP001165064"/>
    </source>
</evidence>
<reference evidence="1" key="1">
    <citation type="submission" date="2023-04" db="EMBL/GenBank/DDBJ databases">
        <title>Ambrosiozyma monospora NBRC 10751.</title>
        <authorList>
            <person name="Ichikawa N."/>
            <person name="Sato H."/>
            <person name="Tonouchi N."/>
        </authorList>
    </citation>
    <scope>NUCLEOTIDE SEQUENCE</scope>
    <source>
        <strain evidence="1">NBRC 10751</strain>
    </source>
</reference>
<comment type="caution">
    <text evidence="1">The sequence shown here is derived from an EMBL/GenBank/DDBJ whole genome shotgun (WGS) entry which is preliminary data.</text>
</comment>